<evidence type="ECO:0008006" key="4">
    <source>
        <dbReference type="Google" id="ProtNLM"/>
    </source>
</evidence>
<feature type="transmembrane region" description="Helical" evidence="1">
    <location>
        <begin position="133"/>
        <end position="152"/>
    </location>
</feature>
<dbReference type="Proteomes" id="UP000051820">
    <property type="component" value="Unassembled WGS sequence"/>
</dbReference>
<keyword evidence="1" id="KW-1133">Transmembrane helix</keyword>
<feature type="transmembrane region" description="Helical" evidence="1">
    <location>
        <begin position="6"/>
        <end position="29"/>
    </location>
</feature>
<organism evidence="2 3">
    <name type="scientific">Paucilactobacillus suebicus DSM 5007 = KCTC 3549</name>
    <dbReference type="NCBI Taxonomy" id="1423807"/>
    <lineage>
        <taxon>Bacteria</taxon>
        <taxon>Bacillati</taxon>
        <taxon>Bacillota</taxon>
        <taxon>Bacilli</taxon>
        <taxon>Lactobacillales</taxon>
        <taxon>Lactobacillaceae</taxon>
        <taxon>Paucilactobacillus</taxon>
    </lineage>
</organism>
<dbReference type="RefSeq" id="WP_010621191.1">
    <property type="nucleotide sequence ID" value="NZ_AZGF01000037.1"/>
</dbReference>
<feature type="transmembrane region" description="Helical" evidence="1">
    <location>
        <begin position="41"/>
        <end position="63"/>
    </location>
</feature>
<evidence type="ECO:0000256" key="1">
    <source>
        <dbReference type="SAM" id="Phobius"/>
    </source>
</evidence>
<evidence type="ECO:0000313" key="3">
    <source>
        <dbReference type="Proteomes" id="UP000051820"/>
    </source>
</evidence>
<protein>
    <recommendedName>
        <fullName evidence="4">Integral membrane protein</fullName>
    </recommendedName>
</protein>
<dbReference type="AlphaFoldDB" id="A0A0R1VV90"/>
<dbReference type="OrthoDB" id="9766854at2"/>
<dbReference type="EMBL" id="AZGF01000037">
    <property type="protein sequence ID" value="KRM09664.1"/>
    <property type="molecule type" value="Genomic_DNA"/>
</dbReference>
<accession>A0A0R1VV90</accession>
<keyword evidence="1" id="KW-0812">Transmembrane</keyword>
<proteinExistence type="predicted"/>
<comment type="caution">
    <text evidence="2">The sequence shown here is derived from an EMBL/GenBank/DDBJ whole genome shotgun (WGS) entry which is preliminary data.</text>
</comment>
<dbReference type="PATRIC" id="fig|1423807.3.peg.1624"/>
<feature type="transmembrane region" description="Helical" evidence="1">
    <location>
        <begin position="69"/>
        <end position="89"/>
    </location>
</feature>
<feature type="transmembrane region" description="Helical" evidence="1">
    <location>
        <begin position="101"/>
        <end position="127"/>
    </location>
</feature>
<reference evidence="2 3" key="1">
    <citation type="journal article" date="2015" name="Genome Announc.">
        <title>Expanding the biotechnology potential of lactobacilli through comparative genomics of 213 strains and associated genera.</title>
        <authorList>
            <person name="Sun Z."/>
            <person name="Harris H.M."/>
            <person name="McCann A."/>
            <person name="Guo C."/>
            <person name="Argimon S."/>
            <person name="Zhang W."/>
            <person name="Yang X."/>
            <person name="Jeffery I.B."/>
            <person name="Cooney J.C."/>
            <person name="Kagawa T.F."/>
            <person name="Liu W."/>
            <person name="Song Y."/>
            <person name="Salvetti E."/>
            <person name="Wrobel A."/>
            <person name="Rasinkangas P."/>
            <person name="Parkhill J."/>
            <person name="Rea M.C."/>
            <person name="O'Sullivan O."/>
            <person name="Ritari J."/>
            <person name="Douillard F.P."/>
            <person name="Paul Ross R."/>
            <person name="Yang R."/>
            <person name="Briner A.E."/>
            <person name="Felis G.E."/>
            <person name="de Vos W.M."/>
            <person name="Barrangou R."/>
            <person name="Klaenhammer T.R."/>
            <person name="Caufield P.W."/>
            <person name="Cui Y."/>
            <person name="Zhang H."/>
            <person name="O'Toole P.W."/>
        </authorList>
    </citation>
    <scope>NUCLEOTIDE SEQUENCE [LARGE SCALE GENOMIC DNA]</scope>
    <source>
        <strain evidence="2 3">DSM 5007</strain>
    </source>
</reference>
<name>A0A0R1VV90_9LACO</name>
<dbReference type="eggNOG" id="COG3275">
    <property type="taxonomic scope" value="Bacteria"/>
</dbReference>
<gene>
    <name evidence="2" type="ORF">FD16_GL001585</name>
</gene>
<dbReference type="STRING" id="1423807.FD16_GL001585"/>
<keyword evidence="3" id="KW-1185">Reference proteome</keyword>
<evidence type="ECO:0000313" key="2">
    <source>
        <dbReference type="EMBL" id="KRM09664.1"/>
    </source>
</evidence>
<keyword evidence="1" id="KW-0472">Membrane</keyword>
<sequence>MKRSHIRLLAFMALCIALNIVGSNIALMLKLPIYLDSIGTLLTAACFGPIPAMTVGALTGIIVGATSDLYSLFFMPVQLIIGLVAGIVFQRLNPGKIRHIWWTAFIIGFPGTIVSTIITVICFGGITSSGSSMIVQVLLGTGLSKPVAVFIVQMITDYADRLVSLLVVGLVYKQIANRLVTN</sequence>
<dbReference type="Gene3D" id="1.10.1760.20">
    <property type="match status" value="1"/>
</dbReference>